<dbReference type="WBParaSite" id="SRDH1_66580.1">
    <property type="protein sequence ID" value="SRDH1_66580.1"/>
    <property type="gene ID" value="SRDH1_66580"/>
</dbReference>
<feature type="region of interest" description="Disordered" evidence="6">
    <location>
        <begin position="143"/>
        <end position="175"/>
    </location>
</feature>
<proteinExistence type="inferred from homology"/>
<keyword evidence="5" id="KW-0539">Nucleus</keyword>
<evidence type="ECO:0000313" key="7">
    <source>
        <dbReference type="Proteomes" id="UP000050792"/>
    </source>
</evidence>
<organism evidence="7 8">
    <name type="scientific">Schistosoma rodhaini</name>
    <dbReference type="NCBI Taxonomy" id="6188"/>
    <lineage>
        <taxon>Eukaryota</taxon>
        <taxon>Metazoa</taxon>
        <taxon>Spiralia</taxon>
        <taxon>Lophotrochozoa</taxon>
        <taxon>Platyhelminthes</taxon>
        <taxon>Trematoda</taxon>
        <taxon>Digenea</taxon>
        <taxon>Strigeidida</taxon>
        <taxon>Schistosomatoidea</taxon>
        <taxon>Schistosomatidae</taxon>
        <taxon>Schistosoma</taxon>
    </lineage>
</organism>
<evidence type="ECO:0000256" key="1">
    <source>
        <dbReference type="ARBA" id="ARBA00004123"/>
    </source>
</evidence>
<comment type="similarity">
    <text evidence="2">Belongs to the NGG1 family.</text>
</comment>
<evidence type="ECO:0000256" key="4">
    <source>
        <dbReference type="ARBA" id="ARBA00023163"/>
    </source>
</evidence>
<dbReference type="GO" id="GO:0006357">
    <property type="term" value="P:regulation of transcription by RNA polymerase II"/>
    <property type="evidence" value="ECO:0007669"/>
    <property type="project" value="TreeGrafter"/>
</dbReference>
<evidence type="ECO:0008006" key="9">
    <source>
        <dbReference type="Google" id="ProtNLM"/>
    </source>
</evidence>
<feature type="region of interest" description="Disordered" evidence="6">
    <location>
        <begin position="823"/>
        <end position="842"/>
    </location>
</feature>
<feature type="region of interest" description="Disordered" evidence="6">
    <location>
        <begin position="512"/>
        <end position="539"/>
    </location>
</feature>
<reference evidence="8" key="2">
    <citation type="submission" date="2023-11" db="UniProtKB">
        <authorList>
            <consortium name="WormBaseParasite"/>
        </authorList>
    </citation>
    <scope>IDENTIFICATION</scope>
</reference>
<comment type="subcellular location">
    <subcellularLocation>
        <location evidence="1">Nucleus</location>
    </subcellularLocation>
</comment>
<dbReference type="AlphaFoldDB" id="A0AA85FY19"/>
<keyword evidence="3" id="KW-0805">Transcription regulation</keyword>
<dbReference type="GO" id="GO:0005634">
    <property type="term" value="C:nucleus"/>
    <property type="evidence" value="ECO:0007669"/>
    <property type="project" value="UniProtKB-SubCell"/>
</dbReference>
<feature type="region of interest" description="Disordered" evidence="6">
    <location>
        <begin position="555"/>
        <end position="581"/>
    </location>
</feature>
<evidence type="ECO:0000256" key="2">
    <source>
        <dbReference type="ARBA" id="ARBA00005330"/>
    </source>
</evidence>
<evidence type="ECO:0000256" key="3">
    <source>
        <dbReference type="ARBA" id="ARBA00023015"/>
    </source>
</evidence>
<dbReference type="GO" id="GO:0003713">
    <property type="term" value="F:transcription coactivator activity"/>
    <property type="evidence" value="ECO:0007669"/>
    <property type="project" value="TreeGrafter"/>
</dbReference>
<evidence type="ECO:0000256" key="5">
    <source>
        <dbReference type="ARBA" id="ARBA00023242"/>
    </source>
</evidence>
<evidence type="ECO:0000256" key="6">
    <source>
        <dbReference type="SAM" id="MobiDB-lite"/>
    </source>
</evidence>
<dbReference type="PANTHER" id="PTHR13556:SF2">
    <property type="entry name" value="TRANSCRIPTIONAL ADAPTER 3"/>
    <property type="match status" value="1"/>
</dbReference>
<dbReference type="InterPro" id="IPR019340">
    <property type="entry name" value="Histone_AcTrfase_su3"/>
</dbReference>
<evidence type="ECO:0000313" key="8">
    <source>
        <dbReference type="WBParaSite" id="SRDH1_66580.1"/>
    </source>
</evidence>
<feature type="compositionally biased region" description="Low complexity" evidence="6">
    <location>
        <begin position="561"/>
        <end position="579"/>
    </location>
</feature>
<accession>A0AA85FY19</accession>
<protein>
    <recommendedName>
        <fullName evidence="9">Transcriptional adapter 3</fullName>
    </recommendedName>
</protein>
<feature type="region of interest" description="Disordered" evidence="6">
    <location>
        <begin position="479"/>
        <end position="498"/>
    </location>
</feature>
<dbReference type="PANTHER" id="PTHR13556">
    <property type="entry name" value="TRANSCRIPTIONAL ADAPTER 3-RELATED"/>
    <property type="match status" value="1"/>
</dbReference>
<dbReference type="Pfam" id="PF10198">
    <property type="entry name" value="Ada3"/>
    <property type="match status" value="1"/>
</dbReference>
<keyword evidence="4" id="KW-0804">Transcription</keyword>
<dbReference type="GO" id="GO:0000124">
    <property type="term" value="C:SAGA complex"/>
    <property type="evidence" value="ECO:0007669"/>
    <property type="project" value="TreeGrafter"/>
</dbReference>
<sequence length="973" mass="108673">MGKKKLSNTHPSCDFCFSKHGLEDLESLYPTLLKVAGCNELPLLDLSSIQMDLEQVLASVVERVICLKAESKGKGLPVNIISSLKYQKGSSEPESNQQCLSKSSLVVKANPDKPLTLIISQRSGPCPNSQSILPAISSGLSKVKPSVSPFGLRRSSRSSVEETPEPNSPTSDKNQLSASYAIPNKFWELMEPYCAEITEANVSYLETLIRSYQHLESIYFHLPVLRQSESCKNETNEVPACKRLRRGSQIFQQATTDESSCSLNNCNSSMSSSQLLNVTKYLETELKKPVPESSMLNKISQSLLESCYQDDILSNFSGKLNFTTHQVTNNEFEDNHSECTDPSGSDHGTVSAEAIHINRYNNNSNSSNTVINSQVTNYPSSGSTITNHDFLIDPHLLTSRASEPLKSLAKQLRVSSSYRVEKKIAQAIDELGLFPLSVLHPKVSPLVESKEDCNPHNLSSSALCNDAVSHSTKLIIRKNKITSSNPMESGPLKHSEEVQDTLEKNRVFKKCRVNNDKPLSPLPEHHKNASCEPNPSDIAHSTELSLLPVKMENINPIVDDNNNNSNNNNSNNNNNNNNNGRIKSTCYIKKLKRRNLKMSKSLCYRNKLRNTVNSNNTHNEILYNGITSCLNDSMELNKSDRIPNSHPGPNIPTVDNEYFNDLNNPPGKQDLHTNVSPCSRDSFTTQLSTENAKRLIYPTSPSKQVHHSLRHNRFSPNNLSGFHCNGDCNPLIGSLEDHKPVLVNGDLSLSEFHSEKLTENDRLCDKPSSNCNTFEGGYEAAQVLDSNLHSSLSQINEQCTTPLQNSQLKFKMESNWTERTNHLTGKSSHEASPIIQHNDSKSPDCGINTVVQNHMLFSQDTPSTATTQHGSSAGDDIGLAIIQRQRELRLLCTANHRMLRRLVQAARRDMQRQEIQRRLAIADADVIEAYNKLESYRPQRKPPLKRDRDISWKALKERRKILKELEAFDAKSP</sequence>
<keyword evidence="7" id="KW-1185">Reference proteome</keyword>
<dbReference type="Proteomes" id="UP000050792">
    <property type="component" value="Unassembled WGS sequence"/>
</dbReference>
<name>A0AA85FY19_9TREM</name>
<reference evidence="7" key="1">
    <citation type="submission" date="2022-06" db="EMBL/GenBank/DDBJ databases">
        <authorList>
            <person name="Berger JAMES D."/>
            <person name="Berger JAMES D."/>
        </authorList>
    </citation>
    <scope>NUCLEOTIDE SEQUENCE [LARGE SCALE GENOMIC DNA]</scope>
</reference>